<proteinExistence type="predicted"/>
<dbReference type="PANTHER" id="PTHR45908:SF5">
    <property type="entry name" value="FUNGAL LIPASE-LIKE DOMAIN-CONTAINING PROTEIN"/>
    <property type="match status" value="1"/>
</dbReference>
<dbReference type="InterPro" id="IPR002921">
    <property type="entry name" value="Fungal_lipase-type"/>
</dbReference>
<accession>A0A2A2JRR3</accession>
<reference evidence="3 4" key="1">
    <citation type="journal article" date="2017" name="Curr. Biol.">
        <title>Genome architecture and evolution of a unichromosomal asexual nematode.</title>
        <authorList>
            <person name="Fradin H."/>
            <person name="Zegar C."/>
            <person name="Gutwein M."/>
            <person name="Lucas J."/>
            <person name="Kovtun M."/>
            <person name="Corcoran D."/>
            <person name="Baugh L.R."/>
            <person name="Kiontke K."/>
            <person name="Gunsalus K."/>
            <person name="Fitch D.H."/>
            <person name="Piano F."/>
        </authorList>
    </citation>
    <scope>NUCLEOTIDE SEQUENCE [LARGE SCALE GENOMIC DNA]</scope>
    <source>
        <strain evidence="3">PF1309</strain>
    </source>
</reference>
<feature type="domain" description="Fungal lipase-type" evidence="2">
    <location>
        <begin position="42"/>
        <end position="90"/>
    </location>
</feature>
<evidence type="ECO:0000313" key="4">
    <source>
        <dbReference type="Proteomes" id="UP000218231"/>
    </source>
</evidence>
<keyword evidence="1" id="KW-0812">Transmembrane</keyword>
<dbReference type="STRING" id="2018661.A0A2A2JRR3"/>
<dbReference type="EMBL" id="LIAE01010258">
    <property type="protein sequence ID" value="PAV64466.1"/>
    <property type="molecule type" value="Genomic_DNA"/>
</dbReference>
<dbReference type="PANTHER" id="PTHR45908">
    <property type="entry name" value="PROTEIN CBG11750-RELATED"/>
    <property type="match status" value="1"/>
</dbReference>
<name>A0A2A2JRR3_9BILA</name>
<evidence type="ECO:0000259" key="2">
    <source>
        <dbReference type="Pfam" id="PF01764"/>
    </source>
</evidence>
<evidence type="ECO:0000313" key="3">
    <source>
        <dbReference type="EMBL" id="PAV64466.1"/>
    </source>
</evidence>
<feature type="transmembrane region" description="Helical" evidence="1">
    <location>
        <begin position="290"/>
        <end position="312"/>
    </location>
</feature>
<evidence type="ECO:0000256" key="1">
    <source>
        <dbReference type="SAM" id="Phobius"/>
    </source>
</evidence>
<comment type="caution">
    <text evidence="3">The sequence shown here is derived from an EMBL/GenBank/DDBJ whole genome shotgun (WGS) entry which is preliminary data.</text>
</comment>
<dbReference type="AlphaFoldDB" id="A0A2A2JRR3"/>
<dbReference type="SUPFAM" id="SSF53474">
    <property type="entry name" value="alpha/beta-Hydrolases"/>
    <property type="match status" value="1"/>
</dbReference>
<sequence length="330" mass="37387">MGNVNKYFLNAHLALWPGIEKMVSNKKRGASSISGSENCSARKSDQVKVVTFGQPRVGSLQFARKFDEIVPNCFRIVFRRDLVPHLPTCKMIEPERPGEGTSKPCDADDIHAFYHHGVEIWYPDSMDNGSKFIECTGLPHHEDFNCSDQIKFFIDQSDSYLWDHRHYFGKMISGFGKTGCNEAMPEGEDGFFQKALNSVYFFTDNLDLREDKDFLIFYDHELLVDTTDDNVTEAYRCTGDDVCEFGSSSQYLTVRFTTAPGSSEKFGFQGSISSQDRLIGKVKSFAKHNWALLILIGIVLIGVIFSAICCVIQRSTRKAEPMETREKLLQ</sequence>
<organism evidence="3 4">
    <name type="scientific">Diploscapter pachys</name>
    <dbReference type="NCBI Taxonomy" id="2018661"/>
    <lineage>
        <taxon>Eukaryota</taxon>
        <taxon>Metazoa</taxon>
        <taxon>Ecdysozoa</taxon>
        <taxon>Nematoda</taxon>
        <taxon>Chromadorea</taxon>
        <taxon>Rhabditida</taxon>
        <taxon>Rhabditina</taxon>
        <taxon>Rhabditomorpha</taxon>
        <taxon>Rhabditoidea</taxon>
        <taxon>Rhabditidae</taxon>
        <taxon>Diploscapter</taxon>
    </lineage>
</organism>
<dbReference type="OrthoDB" id="438440at2759"/>
<dbReference type="InterPro" id="IPR029058">
    <property type="entry name" value="AB_hydrolase_fold"/>
</dbReference>
<dbReference type="Pfam" id="PF01764">
    <property type="entry name" value="Lipase_3"/>
    <property type="match status" value="1"/>
</dbReference>
<protein>
    <recommendedName>
        <fullName evidence="2">Fungal lipase-type domain-containing protein</fullName>
    </recommendedName>
</protein>
<dbReference type="Gene3D" id="3.40.50.1820">
    <property type="entry name" value="alpha/beta hydrolase"/>
    <property type="match status" value="1"/>
</dbReference>
<keyword evidence="1" id="KW-0472">Membrane</keyword>
<gene>
    <name evidence="3" type="ORF">WR25_07041</name>
</gene>
<keyword evidence="1" id="KW-1133">Transmembrane helix</keyword>
<keyword evidence="4" id="KW-1185">Reference proteome</keyword>
<dbReference type="Proteomes" id="UP000218231">
    <property type="component" value="Unassembled WGS sequence"/>
</dbReference>
<dbReference type="GO" id="GO:0006629">
    <property type="term" value="P:lipid metabolic process"/>
    <property type="evidence" value="ECO:0007669"/>
    <property type="project" value="InterPro"/>
</dbReference>